<evidence type="ECO:0000256" key="1">
    <source>
        <dbReference type="SAM" id="MobiDB-lite"/>
    </source>
</evidence>
<feature type="region of interest" description="Disordered" evidence="1">
    <location>
        <begin position="409"/>
        <end position="428"/>
    </location>
</feature>
<feature type="region of interest" description="Disordered" evidence="1">
    <location>
        <begin position="357"/>
        <end position="402"/>
    </location>
</feature>
<feature type="compositionally biased region" description="Polar residues" evidence="1">
    <location>
        <begin position="16"/>
        <end position="25"/>
    </location>
</feature>
<dbReference type="EMBL" id="ML987197">
    <property type="protein sequence ID" value="KAF2247771.1"/>
    <property type="molecule type" value="Genomic_DNA"/>
</dbReference>
<feature type="compositionally biased region" description="Basic and acidic residues" evidence="1">
    <location>
        <begin position="413"/>
        <end position="428"/>
    </location>
</feature>
<dbReference type="Proteomes" id="UP000800094">
    <property type="component" value="Unassembled WGS sequence"/>
</dbReference>
<feature type="compositionally biased region" description="Polar residues" evidence="1">
    <location>
        <begin position="357"/>
        <end position="373"/>
    </location>
</feature>
<dbReference type="AlphaFoldDB" id="A0A6A6IBK6"/>
<gene>
    <name evidence="2" type="ORF">BU26DRAFT_353276</name>
</gene>
<dbReference type="RefSeq" id="XP_033682775.1">
    <property type="nucleotide sequence ID" value="XM_033822498.1"/>
</dbReference>
<name>A0A6A6IBK6_9PLEO</name>
<evidence type="ECO:0000313" key="2">
    <source>
        <dbReference type="EMBL" id="KAF2247771.1"/>
    </source>
</evidence>
<accession>A0A6A6IBK6</accession>
<organism evidence="2 3">
    <name type="scientific">Trematosphaeria pertusa</name>
    <dbReference type="NCBI Taxonomy" id="390896"/>
    <lineage>
        <taxon>Eukaryota</taxon>
        <taxon>Fungi</taxon>
        <taxon>Dikarya</taxon>
        <taxon>Ascomycota</taxon>
        <taxon>Pezizomycotina</taxon>
        <taxon>Dothideomycetes</taxon>
        <taxon>Pleosporomycetidae</taxon>
        <taxon>Pleosporales</taxon>
        <taxon>Massarineae</taxon>
        <taxon>Trematosphaeriaceae</taxon>
        <taxon>Trematosphaeria</taxon>
    </lineage>
</organism>
<evidence type="ECO:0000313" key="3">
    <source>
        <dbReference type="Proteomes" id="UP000800094"/>
    </source>
</evidence>
<sequence>MSEARGISLKSGTLVKHSTLTTPPILTSVHGAMNTRRGVSPDEAHTPPRSPRTASPSSLLPPSPLNPTTSSGATPPLSPLDNPTDALLRIIQRQAYGDALKEDWRAVPLSIGQYHRLLDIIAADSALDGFFNNKLRWDWRYTGEDDSGSGIFSLRMPTLKHDVFIDKLETRIKEEFRKTPAQVQTLVDTIFCARSADAHDTEGKVSADAGFAFIDCPFRLVQLEVAYSQVNNDDLYDLAERHIAAGSNTVITVNLEYATLAHRKDPNKPPKDASYCLYRVAEFEEDGKNYRRMEVIVFDQDFVNNPHGSLELKLSDFLPLHERPKLEENDHLLRIPHTVLDGFLQFATAQQSILDHQKAQPTTMLPTFKPSTTRPKRKAEGDPAPSSREASSQESTSEVNASFGSDYKSLRNLCHEPSGDIEFRNTKS</sequence>
<feature type="compositionally biased region" description="Low complexity" evidence="1">
    <location>
        <begin position="386"/>
        <end position="398"/>
    </location>
</feature>
<feature type="region of interest" description="Disordered" evidence="1">
    <location>
        <begin position="1"/>
        <end position="81"/>
    </location>
</feature>
<keyword evidence="3" id="KW-1185">Reference proteome</keyword>
<dbReference type="GeneID" id="54575828"/>
<reference evidence="2" key="1">
    <citation type="journal article" date="2020" name="Stud. Mycol.">
        <title>101 Dothideomycetes genomes: a test case for predicting lifestyles and emergence of pathogens.</title>
        <authorList>
            <person name="Haridas S."/>
            <person name="Albert R."/>
            <person name="Binder M."/>
            <person name="Bloem J."/>
            <person name="Labutti K."/>
            <person name="Salamov A."/>
            <person name="Andreopoulos B."/>
            <person name="Baker S."/>
            <person name="Barry K."/>
            <person name="Bills G."/>
            <person name="Bluhm B."/>
            <person name="Cannon C."/>
            <person name="Castanera R."/>
            <person name="Culley D."/>
            <person name="Daum C."/>
            <person name="Ezra D."/>
            <person name="Gonzalez J."/>
            <person name="Henrissat B."/>
            <person name="Kuo A."/>
            <person name="Liang C."/>
            <person name="Lipzen A."/>
            <person name="Lutzoni F."/>
            <person name="Magnuson J."/>
            <person name="Mondo S."/>
            <person name="Nolan M."/>
            <person name="Ohm R."/>
            <person name="Pangilinan J."/>
            <person name="Park H.-J."/>
            <person name="Ramirez L."/>
            <person name="Alfaro M."/>
            <person name="Sun H."/>
            <person name="Tritt A."/>
            <person name="Yoshinaga Y."/>
            <person name="Zwiers L.-H."/>
            <person name="Turgeon B."/>
            <person name="Goodwin S."/>
            <person name="Spatafora J."/>
            <person name="Crous P."/>
            <person name="Grigoriev I."/>
        </authorList>
    </citation>
    <scope>NUCLEOTIDE SEQUENCE</scope>
    <source>
        <strain evidence="2">CBS 122368</strain>
    </source>
</reference>
<proteinExistence type="predicted"/>
<protein>
    <submittedName>
        <fullName evidence="2">Uncharacterized protein</fullName>
    </submittedName>
</protein>